<proteinExistence type="inferred from homology"/>
<dbReference type="InterPro" id="IPR012944">
    <property type="entry name" value="SusD_RagB_dom"/>
</dbReference>
<accession>A0A0C1DBR3</accession>
<sequence>MKTPIISITNLKRMVLCGILAATLGCNKLDLKPEGQLTLENTLSDYNGFLTYSWQFYNAFNGYTNDMLEDELNSDMFARANPNGQSQWIWQQVTIPSSADSYSRPYANIRTINLMLDYIDQSALSPADKDHWRCIGYFFRAYNYMNLLNLYGDVPYIEHALNDKSEELSMARTPRDVVAANILKDLQYAEANLKNGDGDNTINVHAVRALLSRFGLREGTWRKYRGLSNVNTYLQASVDASTKLMVTYPTLNANYDLDFNSVSLAGVPGIILYKAYVANQITHGQSTQTRNSSGRYDLTKAAADMFLMKDGQTRFTSPLFQGDKSPFTEFRNRDRRLYYSVPPPFNVNTNPPSLTFTYTTNPVDTSYFGLMQAISDGTHKTLPTRNWNGFVVRQEPHYVDFPNGQPYSVTYTGYRFYKYYNQQVQDAQGQDISDCPLFRMGEILANHAEATYELGTFNQAVADATINKLRARGAVAALNLSAIVADPTRDPGVDPVLWEIRRERAVELVGEGFRFDDLRRWKKMEYAMKEKLGRYITKGTDVPANSIIPIQNGATAGYISYLGVPPGTFPDYYYLYPIPSNQIVLNPKIIQNPGWK</sequence>
<dbReference type="InterPro" id="IPR011990">
    <property type="entry name" value="TPR-like_helical_dom_sf"/>
</dbReference>
<dbReference type="GO" id="GO:0009279">
    <property type="term" value="C:cell outer membrane"/>
    <property type="evidence" value="ECO:0007669"/>
    <property type="project" value="UniProtKB-SubCell"/>
</dbReference>
<keyword evidence="4" id="KW-0472">Membrane</keyword>
<dbReference type="InterPro" id="IPR033985">
    <property type="entry name" value="SusD-like_N"/>
</dbReference>
<organism evidence="8 9">
    <name type="scientific">Pedobacter kyungheensis</name>
    <dbReference type="NCBI Taxonomy" id="1069985"/>
    <lineage>
        <taxon>Bacteria</taxon>
        <taxon>Pseudomonadati</taxon>
        <taxon>Bacteroidota</taxon>
        <taxon>Sphingobacteriia</taxon>
        <taxon>Sphingobacteriales</taxon>
        <taxon>Sphingobacteriaceae</taxon>
        <taxon>Pedobacter</taxon>
    </lineage>
</organism>
<comment type="caution">
    <text evidence="8">The sequence shown here is derived from an EMBL/GenBank/DDBJ whole genome shotgun (WGS) entry which is preliminary data.</text>
</comment>
<comment type="similarity">
    <text evidence="2">Belongs to the SusD family.</text>
</comment>
<dbReference type="Gene3D" id="1.25.40.390">
    <property type="match status" value="1"/>
</dbReference>
<evidence type="ECO:0000256" key="4">
    <source>
        <dbReference type="ARBA" id="ARBA00023136"/>
    </source>
</evidence>
<evidence type="ECO:0000313" key="9">
    <source>
        <dbReference type="Proteomes" id="UP000031246"/>
    </source>
</evidence>
<keyword evidence="9" id="KW-1185">Reference proteome</keyword>
<dbReference type="RefSeq" id="WP_039474340.1">
    <property type="nucleotide sequence ID" value="NZ_JSYN01000007.1"/>
</dbReference>
<reference evidence="8 9" key="1">
    <citation type="submission" date="2014-10" db="EMBL/GenBank/DDBJ databases">
        <title>Pedobacter Kyungheensis.</title>
        <authorList>
            <person name="Anderson B.M."/>
            <person name="Newman J.D."/>
        </authorList>
    </citation>
    <scope>NUCLEOTIDE SEQUENCE [LARGE SCALE GENOMIC DNA]</scope>
    <source>
        <strain evidence="8 9">KACC 16221</strain>
    </source>
</reference>
<evidence type="ECO:0000256" key="5">
    <source>
        <dbReference type="ARBA" id="ARBA00023237"/>
    </source>
</evidence>
<evidence type="ECO:0000313" key="8">
    <source>
        <dbReference type="EMBL" id="KIA94966.1"/>
    </source>
</evidence>
<evidence type="ECO:0008006" key="10">
    <source>
        <dbReference type="Google" id="ProtNLM"/>
    </source>
</evidence>
<keyword evidence="5" id="KW-0998">Cell outer membrane</keyword>
<evidence type="ECO:0000256" key="2">
    <source>
        <dbReference type="ARBA" id="ARBA00006275"/>
    </source>
</evidence>
<name>A0A0C1DBR3_9SPHI</name>
<dbReference type="Pfam" id="PF07980">
    <property type="entry name" value="SusD_RagB"/>
    <property type="match status" value="1"/>
</dbReference>
<dbReference type="Proteomes" id="UP000031246">
    <property type="component" value="Unassembled WGS sequence"/>
</dbReference>
<feature type="domain" description="SusD-like N-terminal" evidence="7">
    <location>
        <begin position="61"/>
        <end position="215"/>
    </location>
</feature>
<gene>
    <name evidence="8" type="ORF">OC25_08460</name>
</gene>
<protein>
    <recommendedName>
        <fullName evidence="10">Carbohydrate-binding protein SusD</fullName>
    </recommendedName>
</protein>
<keyword evidence="3" id="KW-0732">Signal</keyword>
<evidence type="ECO:0000259" key="7">
    <source>
        <dbReference type="Pfam" id="PF14322"/>
    </source>
</evidence>
<dbReference type="AlphaFoldDB" id="A0A0C1DBR3"/>
<feature type="domain" description="RagB/SusD" evidence="6">
    <location>
        <begin position="286"/>
        <end position="595"/>
    </location>
</feature>
<evidence type="ECO:0000259" key="6">
    <source>
        <dbReference type="Pfam" id="PF07980"/>
    </source>
</evidence>
<dbReference type="SUPFAM" id="SSF48452">
    <property type="entry name" value="TPR-like"/>
    <property type="match status" value="1"/>
</dbReference>
<comment type="subcellular location">
    <subcellularLocation>
        <location evidence="1">Cell outer membrane</location>
    </subcellularLocation>
</comment>
<dbReference type="Pfam" id="PF14322">
    <property type="entry name" value="SusD-like_3"/>
    <property type="match status" value="1"/>
</dbReference>
<evidence type="ECO:0000256" key="3">
    <source>
        <dbReference type="ARBA" id="ARBA00022729"/>
    </source>
</evidence>
<dbReference type="PROSITE" id="PS51257">
    <property type="entry name" value="PROKAR_LIPOPROTEIN"/>
    <property type="match status" value="1"/>
</dbReference>
<dbReference type="EMBL" id="JSYN01000007">
    <property type="protein sequence ID" value="KIA94966.1"/>
    <property type="molecule type" value="Genomic_DNA"/>
</dbReference>
<evidence type="ECO:0000256" key="1">
    <source>
        <dbReference type="ARBA" id="ARBA00004442"/>
    </source>
</evidence>